<reference evidence="2" key="1">
    <citation type="journal article" date="2023" name="Mar. Drugs">
        <title>Gemmata algarum, a Novel Planctomycete Isolated from an Algal Mat, Displays Antimicrobial Activity.</title>
        <authorList>
            <person name="Kumar G."/>
            <person name="Kallscheuer N."/>
            <person name="Kashif M."/>
            <person name="Ahamad S."/>
            <person name="Jagadeeshwari U."/>
            <person name="Pannikurungottu S."/>
            <person name="Haufschild T."/>
            <person name="Kabuu M."/>
            <person name="Sasikala C."/>
            <person name="Jogler C."/>
            <person name="Ramana C."/>
        </authorList>
    </citation>
    <scope>NUCLEOTIDE SEQUENCE [LARGE SCALE GENOMIC DNA]</scope>
    <source>
        <strain evidence="2">JC673</strain>
    </source>
</reference>
<comment type="caution">
    <text evidence="1">The sequence shown here is derived from an EMBL/GenBank/DDBJ whole genome shotgun (WGS) entry which is preliminary data.</text>
</comment>
<dbReference type="RefSeq" id="WP_320688087.1">
    <property type="nucleotide sequence ID" value="NZ_JAXBLV010000200.1"/>
</dbReference>
<proteinExistence type="predicted"/>
<organism evidence="1 2">
    <name type="scientific">Gemmata algarum</name>
    <dbReference type="NCBI Taxonomy" id="2975278"/>
    <lineage>
        <taxon>Bacteria</taxon>
        <taxon>Pseudomonadati</taxon>
        <taxon>Planctomycetota</taxon>
        <taxon>Planctomycetia</taxon>
        <taxon>Gemmatales</taxon>
        <taxon>Gemmataceae</taxon>
        <taxon>Gemmata</taxon>
    </lineage>
</organism>
<protein>
    <submittedName>
        <fullName evidence="1">Uncharacterized protein</fullName>
    </submittedName>
</protein>
<evidence type="ECO:0000313" key="2">
    <source>
        <dbReference type="Proteomes" id="UP001272242"/>
    </source>
</evidence>
<gene>
    <name evidence="1" type="ORF">R5W23_003156</name>
</gene>
<keyword evidence="2" id="KW-1185">Reference proteome</keyword>
<name>A0ABU5F2K1_9BACT</name>
<evidence type="ECO:0000313" key="1">
    <source>
        <dbReference type="EMBL" id="MDY3561729.1"/>
    </source>
</evidence>
<dbReference type="EMBL" id="JAXBLV010000200">
    <property type="protein sequence ID" value="MDY3561729.1"/>
    <property type="molecule type" value="Genomic_DNA"/>
</dbReference>
<accession>A0ABU5F2K1</accession>
<dbReference type="Proteomes" id="UP001272242">
    <property type="component" value="Unassembled WGS sequence"/>
</dbReference>
<sequence>MPEQPTIMFVLRGRVGTRELLRAACDAATALLADPTCRPAFHCAEVTSFTGESLLLLSGLCHPFRSAGVIFRLIEVPAAVLVALEEQFDEATVALDVRHRAEATMCAKGQVFCRACVNFRKQFDYRSSTTGPPSEMFGHGAVAAAG</sequence>